<dbReference type="Gene3D" id="2.60.40.10">
    <property type="entry name" value="Immunoglobulins"/>
    <property type="match status" value="1"/>
</dbReference>
<gene>
    <name evidence="1" type="ORF">CCAP1982_LOCUS23447</name>
</gene>
<dbReference type="InterPro" id="IPR013783">
    <property type="entry name" value="Ig-like_fold"/>
</dbReference>
<keyword evidence="2" id="KW-1185">Reference proteome</keyword>
<dbReference type="EMBL" id="CAJHJT010000070">
    <property type="protein sequence ID" value="CAD7015508.1"/>
    <property type="molecule type" value="Genomic_DNA"/>
</dbReference>
<dbReference type="Proteomes" id="UP000606786">
    <property type="component" value="Unassembled WGS sequence"/>
</dbReference>
<proteinExistence type="predicted"/>
<comment type="caution">
    <text evidence="1">The sequence shown here is derived from an EMBL/GenBank/DDBJ whole genome shotgun (WGS) entry which is preliminary data.</text>
</comment>
<accession>A0A811VGT6</accession>
<evidence type="ECO:0000313" key="1">
    <source>
        <dbReference type="EMBL" id="CAD7015508.1"/>
    </source>
</evidence>
<reference evidence="1" key="1">
    <citation type="submission" date="2020-11" db="EMBL/GenBank/DDBJ databases">
        <authorList>
            <person name="Whitehead M."/>
        </authorList>
    </citation>
    <scope>NUCLEOTIDE SEQUENCE</scope>
    <source>
        <strain evidence="1">EGII</strain>
    </source>
</reference>
<organism evidence="1 2">
    <name type="scientific">Ceratitis capitata</name>
    <name type="common">Mediterranean fruit fly</name>
    <name type="synonym">Tephritis capitata</name>
    <dbReference type="NCBI Taxonomy" id="7213"/>
    <lineage>
        <taxon>Eukaryota</taxon>
        <taxon>Metazoa</taxon>
        <taxon>Ecdysozoa</taxon>
        <taxon>Arthropoda</taxon>
        <taxon>Hexapoda</taxon>
        <taxon>Insecta</taxon>
        <taxon>Pterygota</taxon>
        <taxon>Neoptera</taxon>
        <taxon>Endopterygota</taxon>
        <taxon>Diptera</taxon>
        <taxon>Brachycera</taxon>
        <taxon>Muscomorpha</taxon>
        <taxon>Tephritoidea</taxon>
        <taxon>Tephritidae</taxon>
        <taxon>Ceratitis</taxon>
        <taxon>Ceratitis</taxon>
    </lineage>
</organism>
<protein>
    <submittedName>
        <fullName evidence="1">(Mediterranean fruit fly) hypothetical protein</fullName>
    </submittedName>
</protein>
<dbReference type="OrthoDB" id="8012997at2759"/>
<dbReference type="AlphaFoldDB" id="A0A811VGT6"/>
<evidence type="ECO:0000313" key="2">
    <source>
        <dbReference type="Proteomes" id="UP000606786"/>
    </source>
</evidence>
<name>A0A811VGT6_CERCA</name>
<sequence length="144" mass="16864">MVTPTTKYFEVKNHMLPAGELLVYNITRTDAHKVYRCRTHYKLTQDSVVSSKIQLTQMRGGASVVVPCVAYVNPKPVYRWHTKRPNNEESIQHLLATGRAKLDLQHFGLSKTNYYMAEGWSTITFRCMRSFTFYRAYTHYVNYE</sequence>